<gene>
    <name evidence="2" type="ORF">TAF16_0026</name>
</gene>
<organism evidence="2 3">
    <name type="scientific">Anoxybacillus flavithermus</name>
    <dbReference type="NCBI Taxonomy" id="33934"/>
    <lineage>
        <taxon>Bacteria</taxon>
        <taxon>Bacillati</taxon>
        <taxon>Bacillota</taxon>
        <taxon>Bacilli</taxon>
        <taxon>Bacillales</taxon>
        <taxon>Anoxybacillaceae</taxon>
        <taxon>Anoxybacillus</taxon>
    </lineage>
</organism>
<dbReference type="EMBL" id="LUCQ01000003">
    <property type="protein sequence ID" value="OAO83302.1"/>
    <property type="molecule type" value="Genomic_DNA"/>
</dbReference>
<reference evidence="2 3" key="1">
    <citation type="submission" date="2016-03" db="EMBL/GenBank/DDBJ databases">
        <title>Spore heat resistance.</title>
        <authorList>
            <person name="Boekhorst J."/>
            <person name="Berendsen E.M."/>
            <person name="Wells-Bennik M.H."/>
            <person name="Kuipers O.P."/>
        </authorList>
    </citation>
    <scope>NUCLEOTIDE SEQUENCE [LARGE SCALE GENOMIC DNA]</scope>
    <source>
        <strain evidence="2 3">AF16</strain>
    </source>
</reference>
<dbReference type="PATRIC" id="fig|33934.6.peg.2857"/>
<evidence type="ECO:0000313" key="3">
    <source>
        <dbReference type="Proteomes" id="UP000078336"/>
    </source>
</evidence>
<dbReference type="GO" id="GO:0031419">
    <property type="term" value="F:cobalamin binding"/>
    <property type="evidence" value="ECO:0007669"/>
    <property type="project" value="InterPro"/>
</dbReference>
<dbReference type="InterPro" id="IPR036724">
    <property type="entry name" value="Cobalamin-bd_sf"/>
</dbReference>
<dbReference type="InterPro" id="IPR006158">
    <property type="entry name" value="Cobalamin-bd"/>
</dbReference>
<accession>A0A178TCH3</accession>
<keyword evidence="3" id="KW-1185">Reference proteome</keyword>
<protein>
    <submittedName>
        <fullName evidence="2">B12 binding domain / kinase domain / Methylmalonyl-CoA mutase</fullName>
    </submittedName>
</protein>
<dbReference type="OrthoDB" id="9762378at2"/>
<dbReference type="Gene3D" id="3.40.50.280">
    <property type="entry name" value="Cobalamin-binding domain"/>
    <property type="match status" value="1"/>
</dbReference>
<sequence>MAHIYRPKHHIRFVTASSLFDGHDAAINIMRRILQASGAEVIQESVV</sequence>
<feature type="domain" description="B12-binding" evidence="1">
    <location>
        <begin position="10"/>
        <end position="47"/>
    </location>
</feature>
<proteinExistence type="predicted"/>
<evidence type="ECO:0000313" key="2">
    <source>
        <dbReference type="EMBL" id="OAO83302.1"/>
    </source>
</evidence>
<evidence type="ECO:0000259" key="1">
    <source>
        <dbReference type="PROSITE" id="PS51332"/>
    </source>
</evidence>
<dbReference type="Proteomes" id="UP000078336">
    <property type="component" value="Unassembled WGS sequence"/>
</dbReference>
<dbReference type="RefSeq" id="WP_004893073.1">
    <property type="nucleotide sequence ID" value="NZ_CP021838.1"/>
</dbReference>
<dbReference type="GO" id="GO:0016301">
    <property type="term" value="F:kinase activity"/>
    <property type="evidence" value="ECO:0007669"/>
    <property type="project" value="UniProtKB-KW"/>
</dbReference>
<comment type="caution">
    <text evidence="2">The sequence shown here is derived from an EMBL/GenBank/DDBJ whole genome shotgun (WGS) entry which is preliminary data.</text>
</comment>
<dbReference type="PROSITE" id="PS51332">
    <property type="entry name" value="B12_BINDING"/>
    <property type="match status" value="1"/>
</dbReference>
<dbReference type="AlphaFoldDB" id="A0A178TCH3"/>
<keyword evidence="2" id="KW-0418">Kinase</keyword>
<dbReference type="SUPFAM" id="SSF52242">
    <property type="entry name" value="Cobalamin (vitamin B12)-binding domain"/>
    <property type="match status" value="1"/>
</dbReference>
<dbReference type="GO" id="GO:0046872">
    <property type="term" value="F:metal ion binding"/>
    <property type="evidence" value="ECO:0007669"/>
    <property type="project" value="InterPro"/>
</dbReference>
<keyword evidence="2" id="KW-0808">Transferase</keyword>
<name>A0A178TCH3_9BACL</name>